<dbReference type="InterPro" id="IPR014966">
    <property type="entry name" value="FRG-dom"/>
</dbReference>
<protein>
    <recommendedName>
        <fullName evidence="1">FRG domain-containing protein</fullName>
    </recommendedName>
</protein>
<dbReference type="RefSeq" id="WP_067666217.1">
    <property type="nucleotide sequence ID" value="NZ_CBCSIK010000006.1"/>
</dbReference>
<gene>
    <name evidence="2" type="ORF">AZH43_06340</name>
</gene>
<dbReference type="SMART" id="SM00901">
    <property type="entry name" value="FRG"/>
    <property type="match status" value="1"/>
</dbReference>
<evidence type="ECO:0000259" key="1">
    <source>
        <dbReference type="SMART" id="SM00901"/>
    </source>
</evidence>
<proteinExistence type="predicted"/>
<dbReference type="EMBL" id="LUAW01000010">
    <property type="protein sequence ID" value="KYQ73297.1"/>
    <property type="molecule type" value="Genomic_DNA"/>
</dbReference>
<sequence length="311" mass="36256">MFDKSKYTVKKQSGFIETYIDKIEDLIELIRPDQSNYLDLMHWNDEPLALENRTNVCVFRGQGDSRWKLTPSLFRVNKENLFSHFLHKEKTIINHFEYFCDASEISIPGDSLKHRVTRQETYSRCIKEEQEVKFDENDYELLAFAQHHGVPTRLLDWSYQPLVSLYFAAIDGMKEYVNNDENLIDSFSLWIFYVDNMKYFDYLKLLDVPSSHNKHISRQSGCFTIVKEFESPITFMNYQPKTIEKILADTNKSGILLKVNVDIEAALDVLHYCSSYGYDGSKLFGGANGAAKSTNDWLLFHEFHSKIKKGA</sequence>
<accession>A0A151Y5R2</accession>
<evidence type="ECO:0000313" key="3">
    <source>
        <dbReference type="Proteomes" id="UP000076276"/>
    </source>
</evidence>
<name>A0A151Y5R2_9GAMM</name>
<dbReference type="Pfam" id="PF08867">
    <property type="entry name" value="FRG"/>
    <property type="match status" value="1"/>
</dbReference>
<reference evidence="2 3" key="1">
    <citation type="submission" date="2016-03" db="EMBL/GenBank/DDBJ databases">
        <title>Acinetobacter genomospecies 28 strain ANC 4149.</title>
        <authorList>
            <person name="Radolfova-Krizova L."/>
            <person name="Nemec A."/>
        </authorList>
    </citation>
    <scope>NUCLEOTIDE SEQUENCE [LARGE SCALE GENOMIC DNA]</scope>
    <source>
        <strain evidence="2 3">ANC 4149</strain>
    </source>
</reference>
<keyword evidence="3" id="KW-1185">Reference proteome</keyword>
<dbReference type="AlphaFoldDB" id="A0A151Y5R2"/>
<organism evidence="2 3">
    <name type="scientific">Acinetobacter pragensis</name>
    <dbReference type="NCBI Taxonomy" id="1806892"/>
    <lineage>
        <taxon>Bacteria</taxon>
        <taxon>Pseudomonadati</taxon>
        <taxon>Pseudomonadota</taxon>
        <taxon>Gammaproteobacteria</taxon>
        <taxon>Moraxellales</taxon>
        <taxon>Moraxellaceae</taxon>
        <taxon>Acinetobacter</taxon>
    </lineage>
</organism>
<dbReference type="OrthoDB" id="9816036at2"/>
<feature type="domain" description="FRG" evidence="1">
    <location>
        <begin position="53"/>
        <end position="185"/>
    </location>
</feature>
<evidence type="ECO:0000313" key="2">
    <source>
        <dbReference type="EMBL" id="KYQ73297.1"/>
    </source>
</evidence>
<dbReference type="Proteomes" id="UP000076276">
    <property type="component" value="Unassembled WGS sequence"/>
</dbReference>
<comment type="caution">
    <text evidence="2">The sequence shown here is derived from an EMBL/GenBank/DDBJ whole genome shotgun (WGS) entry which is preliminary data.</text>
</comment>